<organism evidence="1 2">
    <name type="scientific">Nonomuraea maheshkhaliensis</name>
    <dbReference type="NCBI Taxonomy" id="419590"/>
    <lineage>
        <taxon>Bacteria</taxon>
        <taxon>Bacillati</taxon>
        <taxon>Actinomycetota</taxon>
        <taxon>Actinomycetes</taxon>
        <taxon>Streptosporangiales</taxon>
        <taxon>Streptosporangiaceae</taxon>
        <taxon>Nonomuraea</taxon>
    </lineage>
</organism>
<dbReference type="EMBL" id="BAAAMU010000145">
    <property type="protein sequence ID" value="GAA1685624.1"/>
    <property type="molecule type" value="Genomic_DNA"/>
</dbReference>
<gene>
    <name evidence="1" type="ORF">GCM10009733_097880</name>
</gene>
<dbReference type="Proteomes" id="UP001500064">
    <property type="component" value="Unassembled WGS sequence"/>
</dbReference>
<evidence type="ECO:0000313" key="2">
    <source>
        <dbReference type="Proteomes" id="UP001500064"/>
    </source>
</evidence>
<keyword evidence="2" id="KW-1185">Reference proteome</keyword>
<reference evidence="2" key="1">
    <citation type="journal article" date="2019" name="Int. J. Syst. Evol. Microbiol.">
        <title>The Global Catalogue of Microorganisms (GCM) 10K type strain sequencing project: providing services to taxonomists for standard genome sequencing and annotation.</title>
        <authorList>
            <consortium name="The Broad Institute Genomics Platform"/>
            <consortium name="The Broad Institute Genome Sequencing Center for Infectious Disease"/>
            <person name="Wu L."/>
            <person name="Ma J."/>
        </authorList>
    </citation>
    <scope>NUCLEOTIDE SEQUENCE [LARGE SCALE GENOMIC DNA]</scope>
    <source>
        <strain evidence="2">JCM 13929</strain>
    </source>
</reference>
<accession>A0ABP4TD63</accession>
<proteinExistence type="predicted"/>
<comment type="caution">
    <text evidence="1">The sequence shown here is derived from an EMBL/GenBank/DDBJ whole genome shotgun (WGS) entry which is preliminary data.</text>
</comment>
<evidence type="ECO:0008006" key="3">
    <source>
        <dbReference type="Google" id="ProtNLM"/>
    </source>
</evidence>
<name>A0ABP4TD63_9ACTN</name>
<protein>
    <recommendedName>
        <fullName evidence="3">Secreted protein</fullName>
    </recommendedName>
</protein>
<sequence length="120" mass="13665">MNSRYLTIFGPVALLASVIVPSTQMAHSRSPVDSLLQAAGVEAYNSVTADPYDDGYMEGHEQGLSDAADRNCRQPLWWRPRAYYERQKEPRETVQRYLGYFDGYEAAYRKVCKVIRPKVG</sequence>
<evidence type="ECO:0000313" key="1">
    <source>
        <dbReference type="EMBL" id="GAA1685624.1"/>
    </source>
</evidence>